<evidence type="ECO:0000313" key="10">
    <source>
        <dbReference type="EMBL" id="KAF1944289.1"/>
    </source>
</evidence>
<accession>A0A6A5SY38</accession>
<feature type="transmembrane region" description="Helical" evidence="8">
    <location>
        <begin position="315"/>
        <end position="332"/>
    </location>
</feature>
<dbReference type="GO" id="GO:0016020">
    <property type="term" value="C:membrane"/>
    <property type="evidence" value="ECO:0007669"/>
    <property type="project" value="UniProtKB-SubCell"/>
</dbReference>
<dbReference type="PROSITE" id="PS00217">
    <property type="entry name" value="SUGAR_TRANSPORT_2"/>
    <property type="match status" value="1"/>
</dbReference>
<comment type="similarity">
    <text evidence="2 7">Belongs to the major facilitator superfamily. Sugar transporter (TC 2.A.1.1) family.</text>
</comment>
<feature type="transmembrane region" description="Helical" evidence="8">
    <location>
        <begin position="373"/>
        <end position="402"/>
    </location>
</feature>
<keyword evidence="11" id="KW-1185">Reference proteome</keyword>
<dbReference type="GO" id="GO:0005351">
    <property type="term" value="F:carbohydrate:proton symporter activity"/>
    <property type="evidence" value="ECO:0007669"/>
    <property type="project" value="TreeGrafter"/>
</dbReference>
<reference evidence="10" key="1">
    <citation type="journal article" date="2020" name="Stud. Mycol.">
        <title>101 Dothideomycetes genomes: a test case for predicting lifestyles and emergence of pathogens.</title>
        <authorList>
            <person name="Haridas S."/>
            <person name="Albert R."/>
            <person name="Binder M."/>
            <person name="Bloem J."/>
            <person name="Labutti K."/>
            <person name="Salamov A."/>
            <person name="Andreopoulos B."/>
            <person name="Baker S."/>
            <person name="Barry K."/>
            <person name="Bills G."/>
            <person name="Bluhm B."/>
            <person name="Cannon C."/>
            <person name="Castanera R."/>
            <person name="Culley D."/>
            <person name="Daum C."/>
            <person name="Ezra D."/>
            <person name="Gonzalez J."/>
            <person name="Henrissat B."/>
            <person name="Kuo A."/>
            <person name="Liang C."/>
            <person name="Lipzen A."/>
            <person name="Lutzoni F."/>
            <person name="Magnuson J."/>
            <person name="Mondo S."/>
            <person name="Nolan M."/>
            <person name="Ohm R."/>
            <person name="Pangilinan J."/>
            <person name="Park H.-J."/>
            <person name="Ramirez L."/>
            <person name="Alfaro M."/>
            <person name="Sun H."/>
            <person name="Tritt A."/>
            <person name="Yoshinaga Y."/>
            <person name="Zwiers L.-H."/>
            <person name="Turgeon B."/>
            <person name="Goodwin S."/>
            <person name="Spatafora J."/>
            <person name="Crous P."/>
            <person name="Grigoriev I."/>
        </authorList>
    </citation>
    <scope>NUCLEOTIDE SEQUENCE</scope>
    <source>
        <strain evidence="10">CBS 161.51</strain>
    </source>
</reference>
<keyword evidence="6 8" id="KW-0472">Membrane</keyword>
<dbReference type="PANTHER" id="PTHR48022">
    <property type="entry name" value="PLASTIDIC GLUCOSE TRANSPORTER 4"/>
    <property type="match status" value="1"/>
</dbReference>
<dbReference type="AlphaFoldDB" id="A0A6A5SY38"/>
<feature type="transmembrane region" description="Helical" evidence="8">
    <location>
        <begin position="90"/>
        <end position="112"/>
    </location>
</feature>
<dbReference type="NCBIfam" id="TIGR00879">
    <property type="entry name" value="SP"/>
    <property type="match status" value="1"/>
</dbReference>
<feature type="transmembrane region" description="Helical" evidence="8">
    <location>
        <begin position="443"/>
        <end position="463"/>
    </location>
</feature>
<dbReference type="PANTHER" id="PTHR48022:SF68">
    <property type="entry name" value="MAJOR FACILITATOR SUPERFAMILY (MFS) PROFILE DOMAIN-CONTAINING PROTEIN-RELATED"/>
    <property type="match status" value="1"/>
</dbReference>
<feature type="transmembrane region" description="Helical" evidence="8">
    <location>
        <begin position="161"/>
        <end position="182"/>
    </location>
</feature>
<evidence type="ECO:0000256" key="7">
    <source>
        <dbReference type="RuleBase" id="RU003346"/>
    </source>
</evidence>
<evidence type="ECO:0000256" key="8">
    <source>
        <dbReference type="SAM" id="Phobius"/>
    </source>
</evidence>
<evidence type="ECO:0000256" key="6">
    <source>
        <dbReference type="ARBA" id="ARBA00023136"/>
    </source>
</evidence>
<sequence length="532" mass="57998">MSFLINHVKQAINDKQTNVVIFSATAIALYGYDQGMMSLINTNDSYLATMGLEEESPVVGVIVAVYYLGCAVGAVLFSKLADALGRKKSIFFSLAAASLGNLVMFVAGMGAIGGKTGALAVMLTGRVIMGLGVGGIDAVIPTYSSELSADDSRGKALAQEFQSNIFGLVMAFGINLGVTIALGKENEWAWRIPIIVMQVYPVLLMAFVERLPESPRWFIFNDRQDDAKEALDDIYGDGGKEKFDELLEQHEKEKDEKVGYLDMVTPSHPQFHPTMVTIMCQINQALTGYGAVSVYGPQIFELLGFSVRNSEYLTLGNYTSYFFLMTFAWLLIDALGRRHLLIQGSIILSSCFALLAVFGGLAANSSSLHIPVFVPGIIGTVILFVATGAFGIGWLSTVWLIPTEIFPTTARAQGTAISVIIWGLANFAITFLTPVLFNNLDYFIFLVFAGTNAVAGLWTYFYLPETGGRSFDENQEFFKEAGEQGTWRVSKVGKGEYAKMMYPDPEDPEGPNVDAERVPLLSRLGDQVPSVE</sequence>
<evidence type="ECO:0000256" key="4">
    <source>
        <dbReference type="ARBA" id="ARBA00022692"/>
    </source>
</evidence>
<keyword evidence="5 8" id="KW-1133">Transmembrane helix</keyword>
<protein>
    <submittedName>
        <fullName evidence="10">MFS monosaccharide transporter-like protein</fullName>
    </submittedName>
</protein>
<dbReference type="PROSITE" id="PS50850">
    <property type="entry name" value="MFS"/>
    <property type="match status" value="1"/>
</dbReference>
<dbReference type="InterPro" id="IPR020846">
    <property type="entry name" value="MFS_dom"/>
</dbReference>
<dbReference type="Proteomes" id="UP000800038">
    <property type="component" value="Unassembled WGS sequence"/>
</dbReference>
<evidence type="ECO:0000256" key="2">
    <source>
        <dbReference type="ARBA" id="ARBA00010992"/>
    </source>
</evidence>
<dbReference type="OrthoDB" id="2544694at2759"/>
<feature type="transmembrane region" description="Helical" evidence="8">
    <location>
        <begin position="58"/>
        <end position="78"/>
    </location>
</feature>
<dbReference type="EMBL" id="ML976018">
    <property type="protein sequence ID" value="KAF1944289.1"/>
    <property type="molecule type" value="Genomic_DNA"/>
</dbReference>
<feature type="transmembrane region" description="Helical" evidence="8">
    <location>
        <begin position="118"/>
        <end position="140"/>
    </location>
</feature>
<keyword evidence="4 8" id="KW-0812">Transmembrane</keyword>
<gene>
    <name evidence="10" type="ORF">EJ02DRAFT_432604</name>
</gene>
<dbReference type="PRINTS" id="PR00171">
    <property type="entry name" value="SUGRTRNSPORT"/>
</dbReference>
<feature type="transmembrane region" description="Helical" evidence="8">
    <location>
        <begin position="339"/>
        <end position="361"/>
    </location>
</feature>
<dbReference type="Gene3D" id="1.20.1250.20">
    <property type="entry name" value="MFS general substrate transporter like domains"/>
    <property type="match status" value="1"/>
</dbReference>
<dbReference type="InterPro" id="IPR005828">
    <property type="entry name" value="MFS_sugar_transport-like"/>
</dbReference>
<dbReference type="Pfam" id="PF00083">
    <property type="entry name" value="Sugar_tr"/>
    <property type="match status" value="1"/>
</dbReference>
<feature type="transmembrane region" description="Helical" evidence="8">
    <location>
        <begin position="414"/>
        <end position="437"/>
    </location>
</feature>
<dbReference type="InterPro" id="IPR003663">
    <property type="entry name" value="Sugar/inositol_transpt"/>
</dbReference>
<evidence type="ECO:0000256" key="3">
    <source>
        <dbReference type="ARBA" id="ARBA00022448"/>
    </source>
</evidence>
<evidence type="ECO:0000256" key="5">
    <source>
        <dbReference type="ARBA" id="ARBA00022989"/>
    </source>
</evidence>
<proteinExistence type="inferred from homology"/>
<keyword evidence="3 7" id="KW-0813">Transport</keyword>
<organism evidence="10 11">
    <name type="scientific">Clathrospora elynae</name>
    <dbReference type="NCBI Taxonomy" id="706981"/>
    <lineage>
        <taxon>Eukaryota</taxon>
        <taxon>Fungi</taxon>
        <taxon>Dikarya</taxon>
        <taxon>Ascomycota</taxon>
        <taxon>Pezizomycotina</taxon>
        <taxon>Dothideomycetes</taxon>
        <taxon>Pleosporomycetidae</taxon>
        <taxon>Pleosporales</taxon>
        <taxon>Diademaceae</taxon>
        <taxon>Clathrospora</taxon>
    </lineage>
</organism>
<evidence type="ECO:0000313" key="11">
    <source>
        <dbReference type="Proteomes" id="UP000800038"/>
    </source>
</evidence>
<name>A0A6A5SY38_9PLEO</name>
<feature type="domain" description="Major facilitator superfamily (MFS) profile" evidence="9">
    <location>
        <begin position="19"/>
        <end position="467"/>
    </location>
</feature>
<comment type="subcellular location">
    <subcellularLocation>
        <location evidence="1">Membrane</location>
        <topology evidence="1">Multi-pass membrane protein</topology>
    </subcellularLocation>
</comment>
<feature type="transmembrane region" description="Helical" evidence="8">
    <location>
        <begin position="188"/>
        <end position="208"/>
    </location>
</feature>
<dbReference type="InterPro" id="IPR005829">
    <property type="entry name" value="Sugar_transporter_CS"/>
</dbReference>
<dbReference type="InterPro" id="IPR036259">
    <property type="entry name" value="MFS_trans_sf"/>
</dbReference>
<dbReference type="SUPFAM" id="SSF103473">
    <property type="entry name" value="MFS general substrate transporter"/>
    <property type="match status" value="1"/>
</dbReference>
<evidence type="ECO:0000259" key="9">
    <source>
        <dbReference type="PROSITE" id="PS50850"/>
    </source>
</evidence>
<dbReference type="InterPro" id="IPR050360">
    <property type="entry name" value="MFS_Sugar_Transporters"/>
</dbReference>
<evidence type="ECO:0000256" key="1">
    <source>
        <dbReference type="ARBA" id="ARBA00004141"/>
    </source>
</evidence>